<comment type="caution">
    <text evidence="11">The sequence shown here is derived from an EMBL/GenBank/DDBJ whole genome shotgun (WGS) entry which is preliminary data.</text>
</comment>
<accession>A0ABN9Y174</accession>
<dbReference type="Pfam" id="PF03600">
    <property type="entry name" value="CitMHS"/>
    <property type="match status" value="1"/>
</dbReference>
<proteinExistence type="predicted"/>
<evidence type="ECO:0000256" key="3">
    <source>
        <dbReference type="ARBA" id="ARBA00022692"/>
    </source>
</evidence>
<dbReference type="PANTHER" id="PTHR43652">
    <property type="entry name" value="BASIC AMINO ACID ANTIPORTER YFCC-RELATED"/>
    <property type="match status" value="1"/>
</dbReference>
<keyword evidence="2" id="KW-0813">Transport</keyword>
<feature type="transmembrane region" description="Helical" evidence="8">
    <location>
        <begin position="112"/>
        <end position="132"/>
    </location>
</feature>
<evidence type="ECO:0000256" key="5">
    <source>
        <dbReference type="ARBA" id="ARBA00022989"/>
    </source>
</evidence>
<feature type="non-terminal residue" evidence="11">
    <location>
        <position position="405"/>
    </location>
</feature>
<dbReference type="EMBL" id="CAUYUJ010021658">
    <property type="protein sequence ID" value="CAK0906194.1"/>
    <property type="molecule type" value="Genomic_DNA"/>
</dbReference>
<feature type="transmembrane region" description="Helical" evidence="8">
    <location>
        <begin position="291"/>
        <end position="312"/>
    </location>
</feature>
<evidence type="ECO:0000256" key="2">
    <source>
        <dbReference type="ARBA" id="ARBA00022448"/>
    </source>
</evidence>
<feature type="chain" id="PRO_5046689427" description="Citrate transporter-like domain-containing protein" evidence="9">
    <location>
        <begin position="18"/>
        <end position="405"/>
    </location>
</feature>
<evidence type="ECO:0000256" key="6">
    <source>
        <dbReference type="ARBA" id="ARBA00023136"/>
    </source>
</evidence>
<keyword evidence="5 8" id="KW-1133">Transmembrane helix</keyword>
<feature type="transmembrane region" description="Helical" evidence="8">
    <location>
        <begin position="250"/>
        <end position="271"/>
    </location>
</feature>
<dbReference type="InterPro" id="IPR051679">
    <property type="entry name" value="DASS-Related_Transporters"/>
</dbReference>
<keyword evidence="9" id="KW-0732">Signal</keyword>
<dbReference type="Proteomes" id="UP001189429">
    <property type="component" value="Unassembled WGS sequence"/>
</dbReference>
<feature type="region of interest" description="Disordered" evidence="7">
    <location>
        <begin position="91"/>
        <end position="111"/>
    </location>
</feature>
<feature type="region of interest" description="Disordered" evidence="7">
    <location>
        <begin position="366"/>
        <end position="405"/>
    </location>
</feature>
<dbReference type="PANTHER" id="PTHR43652:SF2">
    <property type="entry name" value="BASIC AMINO ACID ANTIPORTER YFCC-RELATED"/>
    <property type="match status" value="1"/>
</dbReference>
<evidence type="ECO:0000256" key="7">
    <source>
        <dbReference type="SAM" id="MobiDB-lite"/>
    </source>
</evidence>
<gene>
    <name evidence="11" type="ORF">PCOR1329_LOCUS81609</name>
</gene>
<evidence type="ECO:0000256" key="4">
    <source>
        <dbReference type="ARBA" id="ARBA00022737"/>
    </source>
</evidence>
<evidence type="ECO:0000256" key="8">
    <source>
        <dbReference type="SAM" id="Phobius"/>
    </source>
</evidence>
<comment type="subcellular location">
    <subcellularLocation>
        <location evidence="1">Membrane</location>
        <topology evidence="1">Multi-pass membrane protein</topology>
    </subcellularLocation>
</comment>
<keyword evidence="4" id="KW-0677">Repeat</keyword>
<protein>
    <recommendedName>
        <fullName evidence="10">Citrate transporter-like domain-containing protein</fullName>
    </recommendedName>
</protein>
<keyword evidence="12" id="KW-1185">Reference proteome</keyword>
<feature type="domain" description="Citrate transporter-like" evidence="10">
    <location>
        <begin position="132"/>
        <end position="313"/>
    </location>
</feature>
<evidence type="ECO:0000313" key="11">
    <source>
        <dbReference type="EMBL" id="CAK0906194.1"/>
    </source>
</evidence>
<evidence type="ECO:0000313" key="12">
    <source>
        <dbReference type="Proteomes" id="UP001189429"/>
    </source>
</evidence>
<feature type="transmembrane region" description="Helical" evidence="8">
    <location>
        <begin position="138"/>
        <end position="155"/>
    </location>
</feature>
<keyword evidence="6 8" id="KW-0472">Membrane</keyword>
<organism evidence="11 12">
    <name type="scientific">Prorocentrum cordatum</name>
    <dbReference type="NCBI Taxonomy" id="2364126"/>
    <lineage>
        <taxon>Eukaryota</taxon>
        <taxon>Sar</taxon>
        <taxon>Alveolata</taxon>
        <taxon>Dinophyceae</taxon>
        <taxon>Prorocentrales</taxon>
        <taxon>Prorocentraceae</taxon>
        <taxon>Prorocentrum</taxon>
    </lineage>
</organism>
<dbReference type="InterPro" id="IPR004680">
    <property type="entry name" value="Cit_transptr-like_dom"/>
</dbReference>
<reference evidence="11" key="1">
    <citation type="submission" date="2023-10" db="EMBL/GenBank/DDBJ databases">
        <authorList>
            <person name="Chen Y."/>
            <person name="Shah S."/>
            <person name="Dougan E. K."/>
            <person name="Thang M."/>
            <person name="Chan C."/>
        </authorList>
    </citation>
    <scope>NUCLEOTIDE SEQUENCE [LARGE SCALE GENOMIC DNA]</scope>
</reference>
<feature type="transmembrane region" description="Helical" evidence="8">
    <location>
        <begin position="204"/>
        <end position="229"/>
    </location>
</feature>
<feature type="signal peptide" evidence="9">
    <location>
        <begin position="1"/>
        <end position="17"/>
    </location>
</feature>
<keyword evidence="3 8" id="KW-0812">Transmembrane</keyword>
<sequence>MRAVAVLVPLLIAESLGTRHVLDGSSLIQSGFRTELAPRGAPDVARPIGANASSTADAPAPAALGWLGGMLARFTASTGLDLGEAWRRAGPRAELRPPVGRPRRTPPKDPKMTAHSWVVLATMLTCLTVLFLELFPPYLVLLTGLCVVWCAGVITTRDAIRGFSNDALVTVGALLIVVKGVDRARVIDSTASQCLGENSSERMALLRFCGVVFLFGGVMNNTPLVALLMPVIRDWCRERGFAPSKFLMPLAFASMGGGQMTIVGSSTNLMVAGMLEEETGETFTFFDPARVGAIVNVFAMGYLVLVGVRMLPEGGGLFKTLKEKKDDMVTQVQVLPHCPLVGTDLSEAMEQLRVPREAVLKIFRQPPRRKLSKLPEGGPRRTSPAGDPERGGAAFRKVSFHGADE</sequence>
<name>A0ABN9Y174_9DINO</name>
<evidence type="ECO:0000259" key="10">
    <source>
        <dbReference type="Pfam" id="PF03600"/>
    </source>
</evidence>
<evidence type="ECO:0000256" key="1">
    <source>
        <dbReference type="ARBA" id="ARBA00004141"/>
    </source>
</evidence>
<evidence type="ECO:0000256" key="9">
    <source>
        <dbReference type="SAM" id="SignalP"/>
    </source>
</evidence>